<dbReference type="AlphaFoldDB" id="A0A5R8ZI25"/>
<gene>
    <name evidence="1" type="ORF">FEM01_02530</name>
</gene>
<dbReference type="OrthoDB" id="7019655at2"/>
<sequence length="118" mass="13239">MAKSIKLEFLSKRHTDFDLRRIARAMEQGFDVPVTAYLTDAFIISRAGGGVVFGFEGDDPAGRYADGRVVQTAKVDRLEKEGRFWVLTTVEGSRYVMAAFRREGGRNSLRDFLQMAVA</sequence>
<keyword evidence="2" id="KW-1185">Reference proteome</keyword>
<evidence type="ECO:0000313" key="2">
    <source>
        <dbReference type="Proteomes" id="UP000309819"/>
    </source>
</evidence>
<protein>
    <submittedName>
        <fullName evidence="1">Uncharacterized protein</fullName>
    </submittedName>
</protein>
<accession>A0A5R8ZI25</accession>
<dbReference type="RefSeq" id="WP_138217705.1">
    <property type="nucleotide sequence ID" value="NZ_VAUO01000001.1"/>
</dbReference>
<evidence type="ECO:0000313" key="1">
    <source>
        <dbReference type="EMBL" id="TLP65074.1"/>
    </source>
</evidence>
<proteinExistence type="predicted"/>
<dbReference type="Proteomes" id="UP000309819">
    <property type="component" value="Unassembled WGS sequence"/>
</dbReference>
<organism evidence="1 2">
    <name type="scientific">Pseudomonas mosselii</name>
    <dbReference type="NCBI Taxonomy" id="78327"/>
    <lineage>
        <taxon>Bacteria</taxon>
        <taxon>Pseudomonadati</taxon>
        <taxon>Pseudomonadota</taxon>
        <taxon>Gammaproteobacteria</taxon>
        <taxon>Pseudomonadales</taxon>
        <taxon>Pseudomonadaceae</taxon>
        <taxon>Pseudomonas</taxon>
    </lineage>
</organism>
<reference evidence="1 2" key="1">
    <citation type="submission" date="2019-05" db="EMBL/GenBank/DDBJ databases">
        <title>Pseudomonas sp. SC006 isolated from lettuce that can produce HBGAs.</title>
        <authorList>
            <person name="Wang D."/>
            <person name="Liao N."/>
            <person name="Liu D."/>
            <person name="Zhang Z."/>
            <person name="Zou S."/>
        </authorList>
    </citation>
    <scope>NUCLEOTIDE SEQUENCE [LARGE SCALE GENOMIC DNA]</scope>
    <source>
        <strain evidence="1 2">SC006</strain>
    </source>
</reference>
<dbReference type="EMBL" id="VAUO01000001">
    <property type="protein sequence ID" value="TLP65074.1"/>
    <property type="molecule type" value="Genomic_DNA"/>
</dbReference>
<comment type="caution">
    <text evidence="1">The sequence shown here is derived from an EMBL/GenBank/DDBJ whole genome shotgun (WGS) entry which is preliminary data.</text>
</comment>
<name>A0A5R8ZI25_9PSED</name>